<dbReference type="AlphaFoldDB" id="A0A1A7BEW1"/>
<sequence>MIADVGKTAASLRGPRGNCKMMQACIMPGPPCGKSRRRG</sequence>
<accession>A0A1A7BEW1</accession>
<organism evidence="1 2">
    <name type="scientific">Erythrobacter dokdonensis DSW-74</name>
    <dbReference type="NCBI Taxonomy" id="1300349"/>
    <lineage>
        <taxon>Bacteria</taxon>
        <taxon>Pseudomonadati</taxon>
        <taxon>Pseudomonadota</taxon>
        <taxon>Alphaproteobacteria</taxon>
        <taxon>Sphingomonadales</taxon>
        <taxon>Erythrobacteraceae</taxon>
        <taxon>Erythrobacter/Porphyrobacter group</taxon>
        <taxon>Erythrobacter</taxon>
    </lineage>
</organism>
<comment type="caution">
    <text evidence="1">The sequence shown here is derived from an EMBL/GenBank/DDBJ whole genome shotgun (WGS) entry which is preliminary data.</text>
</comment>
<evidence type="ECO:0000313" key="2">
    <source>
        <dbReference type="Proteomes" id="UP000092484"/>
    </source>
</evidence>
<gene>
    <name evidence="1" type="ORF">I603_2253</name>
</gene>
<reference evidence="1 2" key="1">
    <citation type="submission" date="2016-06" db="EMBL/GenBank/DDBJ databases">
        <title>Genome sequence of Porphyrobacter dokdonensis DSW-74.</title>
        <authorList>
            <person name="Kim J.F."/>
            <person name="Song J.Y."/>
        </authorList>
    </citation>
    <scope>NUCLEOTIDE SEQUENCE [LARGE SCALE GENOMIC DNA]</scope>
    <source>
        <strain evidence="1 2">DSW-74</strain>
    </source>
</reference>
<dbReference type="Proteomes" id="UP000092484">
    <property type="component" value="Unassembled WGS sequence"/>
</dbReference>
<evidence type="ECO:0000313" key="1">
    <source>
        <dbReference type="EMBL" id="OBV10291.1"/>
    </source>
</evidence>
<proteinExistence type="predicted"/>
<keyword evidence="2" id="KW-1185">Reference proteome</keyword>
<dbReference type="STRING" id="1300349.I603_2253"/>
<protein>
    <submittedName>
        <fullName evidence="1">Uncharacterized protein</fullName>
    </submittedName>
</protein>
<name>A0A1A7BEW1_9SPHN</name>
<dbReference type="EMBL" id="LZYB01000006">
    <property type="protein sequence ID" value="OBV10291.1"/>
    <property type="molecule type" value="Genomic_DNA"/>
</dbReference>